<protein>
    <submittedName>
        <fullName evidence="1">Uncharacterized protein</fullName>
    </submittedName>
</protein>
<evidence type="ECO:0000313" key="1">
    <source>
        <dbReference type="EMBL" id="RUO32419.1"/>
    </source>
</evidence>
<evidence type="ECO:0000313" key="2">
    <source>
        <dbReference type="Proteomes" id="UP000287823"/>
    </source>
</evidence>
<dbReference type="AlphaFoldDB" id="A0A432WFC2"/>
<dbReference type="EMBL" id="PIPO01000004">
    <property type="protein sequence ID" value="RUO32419.1"/>
    <property type="molecule type" value="Genomic_DNA"/>
</dbReference>
<keyword evidence="2" id="KW-1185">Reference proteome</keyword>
<sequence length="66" mass="7685">MTKSKNEEPSHIFLSIDVLPRCTPTSLSERSKLQLPNQRAQPNLSHVKDFPRSWVSMEQRSEKISY</sequence>
<accession>A0A432WFC2</accession>
<organism evidence="1 2">
    <name type="scientific">Aliidiomarina soli</name>
    <dbReference type="NCBI Taxonomy" id="1928574"/>
    <lineage>
        <taxon>Bacteria</taxon>
        <taxon>Pseudomonadati</taxon>
        <taxon>Pseudomonadota</taxon>
        <taxon>Gammaproteobacteria</taxon>
        <taxon>Alteromonadales</taxon>
        <taxon>Idiomarinaceae</taxon>
        <taxon>Aliidiomarina</taxon>
    </lineage>
</organism>
<name>A0A432WFC2_9GAMM</name>
<proteinExistence type="predicted"/>
<reference evidence="1 2" key="1">
    <citation type="journal article" date="2011" name="Front. Microbiol.">
        <title>Genomic signatures of strain selection and enhancement in Bacillus atrophaeus var. globigii, a historical biowarfare simulant.</title>
        <authorList>
            <person name="Gibbons H.S."/>
            <person name="Broomall S.M."/>
            <person name="McNew L.A."/>
            <person name="Daligault H."/>
            <person name="Chapman C."/>
            <person name="Bruce D."/>
            <person name="Karavis M."/>
            <person name="Krepps M."/>
            <person name="McGregor P.A."/>
            <person name="Hong C."/>
            <person name="Park K.H."/>
            <person name="Akmal A."/>
            <person name="Feldman A."/>
            <person name="Lin J.S."/>
            <person name="Chang W.E."/>
            <person name="Higgs B.W."/>
            <person name="Demirev P."/>
            <person name="Lindquist J."/>
            <person name="Liem A."/>
            <person name="Fochler E."/>
            <person name="Read T.D."/>
            <person name="Tapia R."/>
            <person name="Johnson S."/>
            <person name="Bishop-Lilly K.A."/>
            <person name="Detter C."/>
            <person name="Han C."/>
            <person name="Sozhamannan S."/>
            <person name="Rosenzweig C.N."/>
            <person name="Skowronski E.W."/>
        </authorList>
    </citation>
    <scope>NUCLEOTIDE SEQUENCE [LARGE SCALE GENOMIC DNA]</scope>
    <source>
        <strain evidence="1 2">Y4G10-17</strain>
    </source>
</reference>
<dbReference type="Proteomes" id="UP000287823">
    <property type="component" value="Unassembled WGS sequence"/>
</dbReference>
<gene>
    <name evidence="1" type="ORF">CWE14_09730</name>
</gene>
<comment type="caution">
    <text evidence="1">The sequence shown here is derived from an EMBL/GenBank/DDBJ whole genome shotgun (WGS) entry which is preliminary data.</text>
</comment>